<comment type="similarity">
    <text evidence="2">Belongs to the PduL family.</text>
</comment>
<sequence>MFNISGCHKQPLIFIKDKQVVKVKTQGERALIFDEVIVCVSGNFALDMHIDTDEANAAGLKTGDYVELIP</sequence>
<evidence type="ECO:0000313" key="14">
    <source>
        <dbReference type="Proteomes" id="UP000075455"/>
    </source>
</evidence>
<evidence type="ECO:0000256" key="6">
    <source>
        <dbReference type="ARBA" id="ARBA00022723"/>
    </source>
</evidence>
<reference evidence="13 14" key="1">
    <citation type="submission" date="2016-01" db="EMBL/GenBank/DDBJ databases">
        <title>Draft Genome Sequences of Seven Thermophilic Sporeformers Isolated from Foods.</title>
        <authorList>
            <person name="Berendsen E.M."/>
            <person name="Wells-Bennik M.H."/>
            <person name="Krawcyk A.O."/>
            <person name="De Jong A."/>
            <person name="Holsappel S."/>
            <person name="Eijlander R.T."/>
            <person name="Kuipers O.P."/>
        </authorList>
    </citation>
    <scope>NUCLEOTIDE SEQUENCE [LARGE SCALE GENOMIC DNA]</scope>
    <source>
        <strain evidence="13 14">B4119</strain>
    </source>
</reference>
<proteinExistence type="inferred from homology"/>
<dbReference type="eggNOG" id="COG4869">
    <property type="taxonomic scope" value="Bacteria"/>
</dbReference>
<dbReference type="InterPro" id="IPR008300">
    <property type="entry name" value="PTAC"/>
</dbReference>
<dbReference type="PANTHER" id="PTHR39453">
    <property type="entry name" value="PHOSPHATE PROPANOYLTRANSFERASE"/>
    <property type="match status" value="1"/>
</dbReference>
<evidence type="ECO:0000256" key="11">
    <source>
        <dbReference type="ARBA" id="ARBA00033077"/>
    </source>
</evidence>
<dbReference type="EC" id="2.3.1.222" evidence="3"/>
<comment type="cofactor">
    <cofactor evidence="1">
        <name>Zn(2+)</name>
        <dbReference type="ChEBI" id="CHEBI:29105"/>
    </cofactor>
</comment>
<keyword evidence="8" id="KW-0012">Acyltransferase</keyword>
<evidence type="ECO:0000256" key="4">
    <source>
        <dbReference type="ARBA" id="ARBA00020837"/>
    </source>
</evidence>
<dbReference type="GO" id="GO:0016747">
    <property type="term" value="F:acyltransferase activity, transferring groups other than amino-acyl groups"/>
    <property type="evidence" value="ECO:0007669"/>
    <property type="project" value="InterPro"/>
</dbReference>
<keyword evidence="5" id="KW-0808">Transferase</keyword>
<dbReference type="AlphaFoldDB" id="A0A150LMU1"/>
<dbReference type="PANTHER" id="PTHR39453:SF1">
    <property type="entry name" value="PHOSPHATE PROPANOYLTRANSFERASE"/>
    <property type="match status" value="1"/>
</dbReference>
<dbReference type="PATRIC" id="fig|81408.3.peg.3766"/>
<comment type="caution">
    <text evidence="13">The sequence shown here is derived from an EMBL/GenBank/DDBJ whole genome shotgun (WGS) entry which is preliminary data.</text>
</comment>
<dbReference type="Proteomes" id="UP000075455">
    <property type="component" value="Unassembled WGS sequence"/>
</dbReference>
<gene>
    <name evidence="13" type="ORF">B4119_0933</name>
</gene>
<dbReference type="STRING" id="81408.B4119_0933"/>
<name>A0A150LMU1_9BACL</name>
<evidence type="ECO:0000256" key="5">
    <source>
        <dbReference type="ARBA" id="ARBA00022679"/>
    </source>
</evidence>
<evidence type="ECO:0000313" key="13">
    <source>
        <dbReference type="EMBL" id="KYD13309.1"/>
    </source>
</evidence>
<comment type="catalytic activity">
    <reaction evidence="12">
        <text>propanoyl-CoA + phosphate = propanoyl phosphate + CoA</text>
        <dbReference type="Rhea" id="RHEA:28046"/>
        <dbReference type="ChEBI" id="CHEBI:43474"/>
        <dbReference type="ChEBI" id="CHEBI:57287"/>
        <dbReference type="ChEBI" id="CHEBI:57392"/>
        <dbReference type="ChEBI" id="CHEBI:58933"/>
        <dbReference type="EC" id="2.3.1.222"/>
    </reaction>
</comment>
<evidence type="ECO:0000256" key="8">
    <source>
        <dbReference type="ARBA" id="ARBA00023315"/>
    </source>
</evidence>
<keyword evidence="7" id="KW-0862">Zinc</keyword>
<evidence type="ECO:0000256" key="3">
    <source>
        <dbReference type="ARBA" id="ARBA00012206"/>
    </source>
</evidence>
<evidence type="ECO:0000256" key="2">
    <source>
        <dbReference type="ARBA" id="ARBA00007342"/>
    </source>
</evidence>
<evidence type="ECO:0000256" key="1">
    <source>
        <dbReference type="ARBA" id="ARBA00001947"/>
    </source>
</evidence>
<protein>
    <recommendedName>
        <fullName evidence="4">Phosphate propanoyltransferase</fullName>
        <ecNumber evidence="3">2.3.1.222</ecNumber>
    </recommendedName>
    <alternativeName>
        <fullName evidence="10">Phosphate acyltransferase PduL</fullName>
    </alternativeName>
    <alternativeName>
        <fullName evidence="9">Phosphotransacylase PduL</fullName>
    </alternativeName>
    <alternativeName>
        <fullName evidence="11">Propanediol utilization protein PduL</fullName>
    </alternativeName>
</protein>
<evidence type="ECO:0000256" key="7">
    <source>
        <dbReference type="ARBA" id="ARBA00022833"/>
    </source>
</evidence>
<evidence type="ECO:0000256" key="10">
    <source>
        <dbReference type="ARBA" id="ARBA00030939"/>
    </source>
</evidence>
<dbReference type="EMBL" id="LQYS01000049">
    <property type="protein sequence ID" value="KYD13309.1"/>
    <property type="molecule type" value="Genomic_DNA"/>
</dbReference>
<evidence type="ECO:0000256" key="12">
    <source>
        <dbReference type="ARBA" id="ARBA00047589"/>
    </source>
</evidence>
<organism evidence="13 14">
    <name type="scientific">Saccharococcus caldoxylosilyticus</name>
    <dbReference type="NCBI Taxonomy" id="81408"/>
    <lineage>
        <taxon>Bacteria</taxon>
        <taxon>Bacillati</taxon>
        <taxon>Bacillota</taxon>
        <taxon>Bacilli</taxon>
        <taxon>Bacillales</taxon>
        <taxon>Anoxybacillaceae</taxon>
        <taxon>Saccharococcus</taxon>
    </lineage>
</organism>
<accession>A0A150LMU1</accession>
<dbReference type="GO" id="GO:0046872">
    <property type="term" value="F:metal ion binding"/>
    <property type="evidence" value="ECO:0007669"/>
    <property type="project" value="UniProtKB-KW"/>
</dbReference>
<keyword evidence="6" id="KW-0479">Metal-binding</keyword>
<dbReference type="Pfam" id="PF06130">
    <property type="entry name" value="PTAC"/>
    <property type="match status" value="1"/>
</dbReference>
<evidence type="ECO:0000256" key="9">
    <source>
        <dbReference type="ARBA" id="ARBA00030044"/>
    </source>
</evidence>